<sequence length="1798" mass="184597">MSVAPLSRPAESQVKLDQTPNLPHSDGFNWPTFRLLNKQTRVTLSPEFLDPSNVRRVLAIANANGGLFAATTSAGLIISPLSELRDAFNTSSDTVFAPKRTLPYNPVSIAFACNDTRLLAGTGTGEILVFDVAQLSSSSAQVDPIQVLQGSSSPASQILPNPSNEAELAQLVAIVRVDGMVQMLDIQMNPKGAWAGTDLESTPVAASWSPKGKQLAIGLRSGDILTVGLTNNSTPLKHIPATASSALVSLHWVGPAFTFRTSYEANAVDPPHHIVSLDSKANTAAFVQLVHPFPLADRPQNAQVLVLPRWDHDAGSPSAEEAKALIVVGDSSSTDIEVLGNTGPRWFQQSQENQLSIPLDKNDNDTFLLTLDVDLTGEMPIMYAYLNDGTIQGWYINHSDSKQYAGLVGAGQTSPASGQSIDNASFGQQQVNPPSTSPFLKPTTSAFGQSSGFGQSSTSAFGGQGAQSPPTFGQNQTASVFGQSAFGQQPAFGQSSFGAQSSAFNAPNTTTAFGGFANVNNAFNSSSGGAFDSSSNAPPSAPPLSSTPSVSMSDATPSFGGLSLGSSSSEDTKNKPIGGGMFGTPAPLPLPPNHPANQPSTPTPSNFSDPVLVKPASGFGAFGGATSGAFGNPKPTSAFGGGGAFSGGAFAGGGSNSSSGTTSSTPNSTASPAFGKTGFGQTGFGFGQTGFGQKPASGFGSQGTASAFSAFAASGPTSFGTGNSGHSAFGGGGTTAAPPASTTPTAPSSGGFGAFSSQGPSAFGATGSNTASVFGGGSSSSPASVFGTNTNANTPPTNSVASAFSGFAAPSNSLFGPKTPQPSETAQPDSISSSPEPSKAPRSPSPGDSPPPVSSPPQFTTSSPATSGNAFGNLKAASSGFKPASGFGAFGTAATPPSSPFFNAGQTAKTPPVSAFGSLSSTAPKPTASASPAFGALSQLGGQKSAFAPVSPASTPAATPPVTSGGFGAFSNSATSLTSSTTPAKSFGDLLKSGAEPQDKLKTASAFGFAPQADARSPSPAASVSIQQHAPVFTPPPKEQATEVKATSKEQSKPSQSLPTKDKDGDAKGTTSESSFGELSQSSSFVEVSGAEAEDDADGEAEDAESAPGDDDGDSFLSDSFGSGSEAPPDDDDGEDDSRSPSPSTVPLPPSRSPSSTPRAEVPPQIRVSESPTPSEEEEEDEGSDSSEGRLSTIREESTTPPGSPEKNPSPPTKTPLAAPIPVAPSPFGIGLGRPSTRPTRSSPLANAPVSGDEDAKQAQPTLKARPASPKSVFGVLPPQLKTESIEDKAEPGGKPPRPKTPPLSALSFGSSAPKAPPNVPKVPLAGVALPPFPSPSLVSPTSPSPLSPGSLFGFGTPKNVASPATPAAAPKGFFSLQPTKPASPVPVVVPPPPEATMEEGMQKECALLFANMTRELEDFRLLAQTANQKLAELKKAAGGSRRTADLGNKTKWSLSDAVQFGQTLRSYEQDLANLKEERSQKEALVRELQSNLLKAGTRREEIGRFIKAQHDNDFAKMLKARTLGPEHLETQTHLRRSVRAIRDRIQKLESHLQESKKRLSRANSGTPGLRAPTLDTLNRTFRNMDIALDNQTNDIERLTARVAKLDIKAGQRSNQPYSTRDARLPDIATRQRPLNVTPHVAVTTAAALNAERSAHKLKRALLSVRKEPLLNTQAASAPPAVQAFKTPQKTGINLGLGLNGSAPSTPPPPAMLDFDDFPEDNFNPSPILPTRRGAGGGSKTRISSSVPLRRSPAGQSTPSPPPSFDWGPLPTFQKPASTIRSPDLGGSWVTDGFGSKK</sequence>
<name>A0AAW0C3Q4_9AGAR</name>
<evidence type="ECO:0000256" key="1">
    <source>
        <dbReference type="ARBA" id="ARBA00004123"/>
    </source>
</evidence>
<feature type="region of interest" description="Disordered" evidence="5">
    <location>
        <begin position="529"/>
        <end position="610"/>
    </location>
</feature>
<feature type="compositionally biased region" description="Low complexity" evidence="5">
    <location>
        <begin position="856"/>
        <end position="867"/>
    </location>
</feature>
<evidence type="ECO:0000313" key="8">
    <source>
        <dbReference type="Proteomes" id="UP001362999"/>
    </source>
</evidence>
<feature type="compositionally biased region" description="Polar residues" evidence="5">
    <location>
        <begin position="821"/>
        <end position="836"/>
    </location>
</feature>
<comment type="subcellular location">
    <subcellularLocation>
        <location evidence="1">Nucleus</location>
    </subcellularLocation>
</comment>
<feature type="region of interest" description="Disordered" evidence="5">
    <location>
        <begin position="412"/>
        <end position="477"/>
    </location>
</feature>
<dbReference type="EMBL" id="JAWWNJ010000023">
    <property type="protein sequence ID" value="KAK7032888.1"/>
    <property type="molecule type" value="Genomic_DNA"/>
</dbReference>
<dbReference type="Pfam" id="PF16755">
    <property type="entry name" value="Beta-prop_NUP159_NUP214"/>
    <property type="match status" value="1"/>
</dbReference>
<feature type="compositionally biased region" description="Low complexity" evidence="5">
    <location>
        <begin position="1072"/>
        <end position="1091"/>
    </location>
</feature>
<feature type="compositionally biased region" description="Low complexity" evidence="5">
    <location>
        <begin position="920"/>
        <end position="933"/>
    </location>
</feature>
<feature type="compositionally biased region" description="Low complexity" evidence="5">
    <location>
        <begin position="443"/>
        <end position="461"/>
    </location>
</feature>
<dbReference type="SUPFAM" id="SSF117289">
    <property type="entry name" value="Nucleoporin domain"/>
    <property type="match status" value="1"/>
</dbReference>
<feature type="compositionally biased region" description="Low complexity" evidence="5">
    <location>
        <begin position="788"/>
        <end position="798"/>
    </location>
</feature>
<feature type="compositionally biased region" description="Polar residues" evidence="5">
    <location>
        <begin position="412"/>
        <end position="438"/>
    </location>
</feature>
<evidence type="ECO:0000256" key="2">
    <source>
        <dbReference type="ARBA" id="ARBA00022448"/>
    </source>
</evidence>
<feature type="compositionally biased region" description="Low complexity" evidence="5">
    <location>
        <begin position="1115"/>
        <end position="1127"/>
    </location>
</feature>
<comment type="caution">
    <text evidence="7">The sequence shown here is derived from an EMBL/GenBank/DDBJ whole genome shotgun (WGS) entry which is preliminary data.</text>
</comment>
<keyword evidence="3" id="KW-0539">Nucleus</keyword>
<dbReference type="InterPro" id="IPR039462">
    <property type="entry name" value="Nup159/Nup146_N"/>
</dbReference>
<feature type="compositionally biased region" description="Polar residues" evidence="5">
    <location>
        <begin position="900"/>
        <end position="909"/>
    </location>
</feature>
<feature type="compositionally biased region" description="Acidic residues" evidence="5">
    <location>
        <begin position="1175"/>
        <end position="1185"/>
    </location>
</feature>
<keyword evidence="8" id="KW-1185">Reference proteome</keyword>
<feature type="compositionally biased region" description="Pro residues" evidence="5">
    <location>
        <begin position="1202"/>
        <end position="1214"/>
    </location>
</feature>
<feature type="compositionally biased region" description="Acidic residues" evidence="5">
    <location>
        <begin position="1092"/>
        <end position="1114"/>
    </location>
</feature>
<evidence type="ECO:0000313" key="7">
    <source>
        <dbReference type="EMBL" id="KAK7032888.1"/>
    </source>
</evidence>
<feature type="compositionally biased region" description="Low complexity" evidence="5">
    <location>
        <begin position="656"/>
        <end position="676"/>
    </location>
</feature>
<evidence type="ECO:0000256" key="4">
    <source>
        <dbReference type="SAM" id="Coils"/>
    </source>
</evidence>
<feature type="compositionally biased region" description="Gly residues" evidence="5">
    <location>
        <begin position="677"/>
        <end position="690"/>
    </location>
</feature>
<feature type="region of interest" description="Disordered" evidence="5">
    <location>
        <begin position="1695"/>
        <end position="1798"/>
    </location>
</feature>
<reference evidence="7 8" key="1">
    <citation type="journal article" date="2024" name="J Genomics">
        <title>Draft genome sequencing and assembly of Favolaschia claudopus CIRM-BRFM 2984 isolated from oak limbs.</title>
        <authorList>
            <person name="Navarro D."/>
            <person name="Drula E."/>
            <person name="Chaduli D."/>
            <person name="Cazenave R."/>
            <person name="Ahrendt S."/>
            <person name="Wang J."/>
            <person name="Lipzen A."/>
            <person name="Daum C."/>
            <person name="Barry K."/>
            <person name="Grigoriev I.V."/>
            <person name="Favel A."/>
            <person name="Rosso M.N."/>
            <person name="Martin F."/>
        </authorList>
    </citation>
    <scope>NUCLEOTIDE SEQUENCE [LARGE SCALE GENOMIC DNA]</scope>
    <source>
        <strain evidence="7 8">CIRM-BRFM 2984</strain>
    </source>
</reference>
<keyword evidence="2" id="KW-0813">Transport</keyword>
<dbReference type="Proteomes" id="UP001362999">
    <property type="component" value="Unassembled WGS sequence"/>
</dbReference>
<evidence type="ECO:0000256" key="3">
    <source>
        <dbReference type="ARBA" id="ARBA00023242"/>
    </source>
</evidence>
<feature type="compositionally biased region" description="Low complexity" evidence="5">
    <location>
        <begin position="735"/>
        <end position="765"/>
    </location>
</feature>
<feature type="domain" description="Nucleoporin Nup159/Nup146 N-terminal" evidence="6">
    <location>
        <begin position="53"/>
        <end position="382"/>
    </location>
</feature>
<keyword evidence="4" id="KW-0175">Coiled coil</keyword>
<dbReference type="GO" id="GO:0005634">
    <property type="term" value="C:nucleus"/>
    <property type="evidence" value="ECO:0007669"/>
    <property type="project" value="UniProtKB-SubCell"/>
</dbReference>
<organism evidence="7 8">
    <name type="scientific">Favolaschia claudopus</name>
    <dbReference type="NCBI Taxonomy" id="2862362"/>
    <lineage>
        <taxon>Eukaryota</taxon>
        <taxon>Fungi</taxon>
        <taxon>Dikarya</taxon>
        <taxon>Basidiomycota</taxon>
        <taxon>Agaricomycotina</taxon>
        <taxon>Agaricomycetes</taxon>
        <taxon>Agaricomycetidae</taxon>
        <taxon>Agaricales</taxon>
        <taxon>Marasmiineae</taxon>
        <taxon>Mycenaceae</taxon>
        <taxon>Favolaschia</taxon>
    </lineage>
</organism>
<feature type="compositionally biased region" description="Basic and acidic residues" evidence="5">
    <location>
        <begin position="1040"/>
        <end position="1052"/>
    </location>
</feature>
<feature type="region of interest" description="Disordered" evidence="5">
    <location>
        <begin position="1553"/>
        <end position="1574"/>
    </location>
</feature>
<dbReference type="Gene3D" id="2.130.10.10">
    <property type="entry name" value="YVTN repeat-like/Quinoprotein amine dehydrogenase"/>
    <property type="match status" value="1"/>
</dbReference>
<feature type="coiled-coil region" evidence="4">
    <location>
        <begin position="1417"/>
        <end position="1492"/>
    </location>
</feature>
<feature type="region of interest" description="Disordered" evidence="5">
    <location>
        <begin position="653"/>
        <end position="690"/>
    </location>
</feature>
<dbReference type="InterPro" id="IPR015943">
    <property type="entry name" value="WD40/YVTN_repeat-like_dom_sf"/>
</dbReference>
<feature type="compositionally biased region" description="Low complexity" evidence="5">
    <location>
        <begin position="529"/>
        <end position="551"/>
    </location>
</feature>
<protein>
    <recommendedName>
        <fullName evidence="6">Nucleoporin Nup159/Nup146 N-terminal domain-containing protein</fullName>
    </recommendedName>
</protein>
<feature type="compositionally biased region" description="Low complexity" evidence="5">
    <location>
        <begin position="558"/>
        <end position="569"/>
    </location>
</feature>
<feature type="compositionally biased region" description="Pro residues" evidence="5">
    <location>
        <begin position="843"/>
        <end position="855"/>
    </location>
</feature>
<proteinExistence type="predicted"/>
<feature type="region of interest" description="Disordered" evidence="5">
    <location>
        <begin position="1"/>
        <end position="23"/>
    </location>
</feature>
<feature type="region of interest" description="Disordered" evidence="5">
    <location>
        <begin position="723"/>
        <end position="1318"/>
    </location>
</feature>
<evidence type="ECO:0000256" key="5">
    <source>
        <dbReference type="SAM" id="MobiDB-lite"/>
    </source>
</evidence>
<feature type="compositionally biased region" description="Low complexity" evidence="5">
    <location>
        <begin position="886"/>
        <end position="896"/>
    </location>
</feature>
<feature type="compositionally biased region" description="Low complexity" evidence="5">
    <location>
        <begin position="945"/>
        <end position="986"/>
    </location>
</feature>
<gene>
    <name evidence="7" type="ORF">R3P38DRAFT_2919513</name>
</gene>
<evidence type="ECO:0000259" key="6">
    <source>
        <dbReference type="Pfam" id="PF16755"/>
    </source>
</evidence>
<accession>A0AAW0C3Q4</accession>